<dbReference type="InterPro" id="IPR002053">
    <property type="entry name" value="Glyco_hydro_25"/>
</dbReference>
<evidence type="ECO:0000256" key="2">
    <source>
        <dbReference type="SAM" id="MobiDB-lite"/>
    </source>
</evidence>
<name>A0A3G9J823_9FIRM</name>
<dbReference type="Pfam" id="PF01183">
    <property type="entry name" value="Glyco_hydro_25"/>
    <property type="match status" value="1"/>
</dbReference>
<dbReference type="Gene3D" id="2.60.40.1080">
    <property type="match status" value="4"/>
</dbReference>
<dbReference type="PROSITE" id="PS51904">
    <property type="entry name" value="GLYCOSYL_HYDROL_F25_2"/>
    <property type="match status" value="1"/>
</dbReference>
<feature type="domain" description="BIG2" evidence="4">
    <location>
        <begin position="26"/>
        <end position="98"/>
    </location>
</feature>
<dbReference type="InterPro" id="IPR054604">
    <property type="entry name" value="SbsC_Big-like"/>
</dbReference>
<evidence type="ECO:0000259" key="4">
    <source>
        <dbReference type="SMART" id="SM00635"/>
    </source>
</evidence>
<evidence type="ECO:0000256" key="1">
    <source>
        <dbReference type="ARBA" id="ARBA00010646"/>
    </source>
</evidence>
<protein>
    <recommendedName>
        <fullName evidence="4">BIG2 domain-containing protein</fullName>
    </recommendedName>
</protein>
<dbReference type="PANTHER" id="PTHR34135">
    <property type="entry name" value="LYSOZYME"/>
    <property type="match status" value="1"/>
</dbReference>
<keyword evidence="3" id="KW-0732">Signal</keyword>
<feature type="domain" description="BIG2" evidence="4">
    <location>
        <begin position="171"/>
        <end position="242"/>
    </location>
</feature>
<dbReference type="RefSeq" id="WP_162300199.1">
    <property type="nucleotide sequence ID" value="NZ_AP019309.1"/>
</dbReference>
<dbReference type="Pfam" id="PF02368">
    <property type="entry name" value="Big_2"/>
    <property type="match status" value="1"/>
</dbReference>
<dbReference type="InParanoid" id="A0A3G9J823"/>
<dbReference type="InterPro" id="IPR017853">
    <property type="entry name" value="GH"/>
</dbReference>
<dbReference type="GO" id="GO:0016998">
    <property type="term" value="P:cell wall macromolecule catabolic process"/>
    <property type="evidence" value="ECO:0007669"/>
    <property type="project" value="InterPro"/>
</dbReference>
<dbReference type="Gene3D" id="3.20.20.80">
    <property type="entry name" value="Glycosidases"/>
    <property type="match status" value="1"/>
</dbReference>
<feature type="region of interest" description="Disordered" evidence="2">
    <location>
        <begin position="248"/>
        <end position="282"/>
    </location>
</feature>
<dbReference type="AlphaFoldDB" id="A0A3G9J823"/>
<dbReference type="GO" id="GO:0009253">
    <property type="term" value="P:peptidoglycan catabolic process"/>
    <property type="evidence" value="ECO:0007669"/>
    <property type="project" value="InterPro"/>
</dbReference>
<keyword evidence="6" id="KW-1185">Reference proteome</keyword>
<dbReference type="GO" id="GO:0016052">
    <property type="term" value="P:carbohydrate catabolic process"/>
    <property type="evidence" value="ECO:0007669"/>
    <property type="project" value="TreeGrafter"/>
</dbReference>
<comment type="similarity">
    <text evidence="1">Belongs to the glycosyl hydrolase 25 family.</text>
</comment>
<dbReference type="PANTHER" id="PTHR34135:SF2">
    <property type="entry name" value="LYSOZYME"/>
    <property type="match status" value="1"/>
</dbReference>
<feature type="compositionally biased region" description="Polar residues" evidence="2">
    <location>
        <begin position="248"/>
        <end position="274"/>
    </location>
</feature>
<proteinExistence type="inferred from homology"/>
<dbReference type="SUPFAM" id="SSF51445">
    <property type="entry name" value="(Trans)glycosidases"/>
    <property type="match status" value="1"/>
</dbReference>
<evidence type="ECO:0000313" key="5">
    <source>
        <dbReference type="EMBL" id="BBH27180.1"/>
    </source>
</evidence>
<dbReference type="GO" id="GO:0003796">
    <property type="term" value="F:lysozyme activity"/>
    <property type="evidence" value="ECO:0007669"/>
    <property type="project" value="InterPro"/>
</dbReference>
<evidence type="ECO:0000313" key="6">
    <source>
        <dbReference type="Proteomes" id="UP000268059"/>
    </source>
</evidence>
<dbReference type="SUPFAM" id="SSF49373">
    <property type="entry name" value="Invasin/intimin cell-adhesion fragments"/>
    <property type="match status" value="4"/>
</dbReference>
<dbReference type="Proteomes" id="UP000268059">
    <property type="component" value="Chromosome"/>
</dbReference>
<dbReference type="KEGG" id="ebm:SG0102_21140"/>
<feature type="domain" description="BIG2" evidence="4">
    <location>
        <begin position="273"/>
        <end position="350"/>
    </location>
</feature>
<gene>
    <name evidence="5" type="ORF">SG0102_21140</name>
</gene>
<sequence length="586" mass="62705">MKLSKTIFKAALVFAVAGSMTMPVQAKTRVRLNRTKLSAIQGKKYSLYLKGTRKKAKWSTTKKSVVKVTSKGKLTVLKPGVAYIKAKVNKRTYKCRVKVLTPVLSLKKTTMVIGSKKTLKIKYNAKKVKWTSSNPAVASVSKGKVTAIATGSATIKAKAGSKTLSCKVTVPQVSLAVSSLTITQGETATLSLKNKGTTTATFTSLNPAVATVDANGIVTGVAPGTTQIQVAVNNKTLTCNVTVNAPDTQTETPAVTQSGNKAPMASSKTSSDPNVTPATNDARTTTRTTYTNGVVGQCVKASVKLGKGSYSSSDDSIALVSKSGLVMPLKAGDVTIYNDSTGDSLDMTITDPGNAKIGVDVSYHNGNVDFNALKAAGVDYAIIRGGNTLSKLKTTNSDGIDLNCKTNIDKAEAAGMDYGIYWYMNSSDNKGLMSVEEAQDQAEMLASYLQGYKTSHFTLPIYLDLEQKSALLSGDTKADKADYQQGLCEAFSAKLAEYGFTNVGIYSSTSWYNNYLANEYFMSSFTSRWLAHYGYNSVSGTKLGGYTAVPSITYQGQTYYPDLWQTGSDFKIDGISGYVDMNYKYD</sequence>
<feature type="signal peptide" evidence="3">
    <location>
        <begin position="1"/>
        <end position="26"/>
    </location>
</feature>
<dbReference type="Pfam" id="PF22359">
    <property type="entry name" value="Big-like"/>
    <property type="match status" value="1"/>
</dbReference>
<feature type="chain" id="PRO_5017957703" description="BIG2 domain-containing protein" evidence="3">
    <location>
        <begin position="27"/>
        <end position="586"/>
    </location>
</feature>
<dbReference type="InterPro" id="IPR003343">
    <property type="entry name" value="Big_2"/>
</dbReference>
<evidence type="ECO:0000256" key="3">
    <source>
        <dbReference type="SAM" id="SignalP"/>
    </source>
</evidence>
<reference evidence="5 6" key="1">
    <citation type="submission" date="2018-11" db="EMBL/GenBank/DDBJ databases">
        <title>Novel Erysipelotrichaceae bacterium isolated from small intestine of a swine.</title>
        <authorList>
            <person name="Kim J.S."/>
            <person name="Choe H."/>
            <person name="Lee Y.R."/>
            <person name="Kim K.M."/>
            <person name="Park D.S."/>
        </authorList>
    </citation>
    <scope>NUCLEOTIDE SEQUENCE [LARGE SCALE GENOMIC DNA]</scope>
    <source>
        <strain evidence="5 6">SG0102</strain>
    </source>
</reference>
<dbReference type="InterPro" id="IPR008964">
    <property type="entry name" value="Invasin/intimin_cell_adhesion"/>
</dbReference>
<dbReference type="EMBL" id="AP019309">
    <property type="protein sequence ID" value="BBH27180.1"/>
    <property type="molecule type" value="Genomic_DNA"/>
</dbReference>
<accession>A0A3G9J823</accession>
<dbReference type="SMART" id="SM00635">
    <property type="entry name" value="BID_2"/>
    <property type="match status" value="4"/>
</dbReference>
<organism evidence="5 6">
    <name type="scientific">Intestinibaculum porci</name>
    <dbReference type="NCBI Taxonomy" id="2487118"/>
    <lineage>
        <taxon>Bacteria</taxon>
        <taxon>Bacillati</taxon>
        <taxon>Bacillota</taxon>
        <taxon>Erysipelotrichia</taxon>
        <taxon>Erysipelotrichales</taxon>
        <taxon>Erysipelotrichaceae</taxon>
        <taxon>Intestinibaculum</taxon>
    </lineage>
</organism>
<feature type="domain" description="BIG2" evidence="4">
    <location>
        <begin position="99"/>
        <end position="169"/>
    </location>
</feature>